<dbReference type="Proteomes" id="UP000003287">
    <property type="component" value="Unassembled WGS sequence"/>
</dbReference>
<evidence type="ECO:0000313" key="1">
    <source>
        <dbReference type="EMBL" id="EGV06737.1"/>
    </source>
</evidence>
<accession>F9PA03</accession>
<dbReference type="EMBL" id="AFUP01000009">
    <property type="protein sequence ID" value="EGV06737.1"/>
    <property type="molecule type" value="Genomic_DNA"/>
</dbReference>
<dbReference type="AlphaFoldDB" id="F9PA03"/>
<evidence type="ECO:0000313" key="2">
    <source>
        <dbReference type="Proteomes" id="UP000003287"/>
    </source>
</evidence>
<proteinExistence type="predicted"/>
<name>F9PA03_STRCV</name>
<gene>
    <name evidence="1" type="ORF">HMPREF1042_2503</name>
</gene>
<reference evidence="1 2" key="1">
    <citation type="submission" date="2011-06" db="EMBL/GenBank/DDBJ databases">
        <authorList>
            <person name="Harkins D.M."/>
            <person name="Madupu R."/>
            <person name="Durkin A.S."/>
            <person name="Torralba M."/>
            <person name="Methe B."/>
            <person name="Sutton G.G."/>
            <person name="Nelson K.E."/>
        </authorList>
    </citation>
    <scope>NUCLEOTIDE SEQUENCE [LARGE SCALE GENOMIC DNA]</scope>
    <source>
        <strain evidence="1 2">SK1060</strain>
    </source>
</reference>
<dbReference type="eggNOG" id="COG0046">
    <property type="taxonomic scope" value="Bacteria"/>
</dbReference>
<protein>
    <submittedName>
        <fullName evidence="1">Uncharacterized protein</fullName>
    </submittedName>
</protein>
<sequence length="112" mass="12849">MDRRIFVEKKANFSIKSESLVKELTHNLQLTSLKILRIVQVYDIFNLEESLFARAQKHIFSEQVTDTILDEATVQADLNSHAFLLLKLCRVSLTNGQQVHKRLCSYLAVTAT</sequence>
<organism evidence="1 2">
    <name type="scientific">Streptococcus constellatus subsp. pharyngis SK1060 = CCUG 46377</name>
    <dbReference type="NCBI Taxonomy" id="1035184"/>
    <lineage>
        <taxon>Bacteria</taxon>
        <taxon>Bacillati</taxon>
        <taxon>Bacillota</taxon>
        <taxon>Bacilli</taxon>
        <taxon>Lactobacillales</taxon>
        <taxon>Streptococcaceae</taxon>
        <taxon>Streptococcus</taxon>
        <taxon>Streptococcus anginosus group</taxon>
    </lineage>
</organism>